<evidence type="ECO:0000313" key="3">
    <source>
        <dbReference type="EMBL" id="RCV09582.1"/>
    </source>
</evidence>
<dbReference type="InterPro" id="IPR050466">
    <property type="entry name" value="Carboxylest/Gibb_receptor"/>
</dbReference>
<dbReference type="InterPro" id="IPR013094">
    <property type="entry name" value="AB_hydrolase_3"/>
</dbReference>
<dbReference type="Pfam" id="PF07859">
    <property type="entry name" value="Abhydrolase_3"/>
    <property type="match status" value="1"/>
</dbReference>
<organism evidence="3">
    <name type="scientific">Setaria italica</name>
    <name type="common">Foxtail millet</name>
    <name type="synonym">Panicum italicum</name>
    <dbReference type="NCBI Taxonomy" id="4555"/>
    <lineage>
        <taxon>Eukaryota</taxon>
        <taxon>Viridiplantae</taxon>
        <taxon>Streptophyta</taxon>
        <taxon>Embryophyta</taxon>
        <taxon>Tracheophyta</taxon>
        <taxon>Spermatophyta</taxon>
        <taxon>Magnoliopsida</taxon>
        <taxon>Liliopsida</taxon>
        <taxon>Poales</taxon>
        <taxon>Poaceae</taxon>
        <taxon>PACMAD clade</taxon>
        <taxon>Panicoideae</taxon>
        <taxon>Panicodae</taxon>
        <taxon>Paniceae</taxon>
        <taxon>Cenchrinae</taxon>
        <taxon>Setaria</taxon>
    </lineage>
</organism>
<evidence type="ECO:0000259" key="2">
    <source>
        <dbReference type="Pfam" id="PF07859"/>
    </source>
</evidence>
<dbReference type="InterPro" id="IPR029058">
    <property type="entry name" value="AB_hydrolase_fold"/>
</dbReference>
<evidence type="ECO:0000256" key="1">
    <source>
        <dbReference type="SAM" id="MobiDB-lite"/>
    </source>
</evidence>
<dbReference type="Gene3D" id="3.40.50.1820">
    <property type="entry name" value="alpha/beta hydrolase"/>
    <property type="match status" value="1"/>
</dbReference>
<dbReference type="OrthoDB" id="408631at2759"/>
<feature type="domain" description="Alpha/beta hydrolase fold-3" evidence="2">
    <location>
        <begin position="90"/>
        <end position="317"/>
    </location>
</feature>
<name>A0A368PV95_SETIT</name>
<feature type="region of interest" description="Disordered" evidence="1">
    <location>
        <begin position="369"/>
        <end position="409"/>
    </location>
</feature>
<accession>A0A368PV95</accession>
<reference evidence="3" key="1">
    <citation type="journal article" date="2012" name="Nat. Biotechnol.">
        <title>Reference genome sequence of the model plant Setaria.</title>
        <authorList>
            <person name="Bennetzen J.L."/>
            <person name="Schmutz J."/>
            <person name="Wang H."/>
            <person name="Percifield R."/>
            <person name="Hawkins J."/>
            <person name="Pontaroli A.C."/>
            <person name="Estep M."/>
            <person name="Feng L."/>
            <person name="Vaughn J.N."/>
            <person name="Grimwood J."/>
            <person name="Jenkins J."/>
            <person name="Barry K."/>
            <person name="Lindquist E."/>
            <person name="Hellsten U."/>
            <person name="Deshpande S."/>
            <person name="Wang X."/>
            <person name="Wu X."/>
            <person name="Mitros T."/>
            <person name="Triplett J."/>
            <person name="Yang X."/>
            <person name="Ye C.Y."/>
            <person name="Mauro-Herrera M."/>
            <person name="Wang L."/>
            <person name="Li P."/>
            <person name="Sharma M."/>
            <person name="Sharma R."/>
            <person name="Ronald P.C."/>
            <person name="Panaud O."/>
            <person name="Kellogg E.A."/>
            <person name="Brutnell T.P."/>
            <person name="Doust A.N."/>
            <person name="Tuskan G.A."/>
            <person name="Rokhsar D."/>
            <person name="Devos K.M."/>
        </authorList>
    </citation>
    <scope>NUCLEOTIDE SEQUENCE [LARGE SCALE GENOMIC DNA]</scope>
    <source>
        <strain evidence="3">Yugu1</strain>
    </source>
</reference>
<dbReference type="EMBL" id="CM003529">
    <property type="protein sequence ID" value="RCV09582.1"/>
    <property type="molecule type" value="Genomic_DNA"/>
</dbReference>
<dbReference type="GO" id="GO:0016787">
    <property type="term" value="F:hydrolase activity"/>
    <property type="evidence" value="ECO:0007669"/>
    <property type="project" value="InterPro"/>
</dbReference>
<feature type="region of interest" description="Disordered" evidence="1">
    <location>
        <begin position="424"/>
        <end position="444"/>
    </location>
</feature>
<reference evidence="3" key="2">
    <citation type="submission" date="2015-07" db="EMBL/GenBank/DDBJ databases">
        <authorList>
            <person name="Noorani M."/>
        </authorList>
    </citation>
    <scope>NUCLEOTIDE SEQUENCE</scope>
    <source>
        <strain evidence="3">Yugu1</strain>
    </source>
</reference>
<protein>
    <recommendedName>
        <fullName evidence="2">Alpha/beta hydrolase fold-3 domain-containing protein</fullName>
    </recommendedName>
</protein>
<proteinExistence type="predicted"/>
<dbReference type="SUPFAM" id="SSF53474">
    <property type="entry name" value="alpha/beta-Hydrolases"/>
    <property type="match status" value="1"/>
</dbReference>
<dbReference type="PANTHER" id="PTHR23024:SF657">
    <property type="entry name" value="ALPHA_BETA HYDROLASE FOLD-3 DOMAIN-CONTAINING PROTEIN"/>
    <property type="match status" value="1"/>
</dbReference>
<gene>
    <name evidence="3" type="ORF">SETIT_2G041200v2</name>
</gene>
<dbReference type="PANTHER" id="PTHR23024">
    <property type="entry name" value="ARYLACETAMIDE DEACETYLASE"/>
    <property type="match status" value="1"/>
</dbReference>
<sequence length="501" mass="52994">MSSAVPASSAAAPHVVEDCLGLVQLLSDGTVRRSTDYSVFPLVGGVPPPDLPVEWKDVVYDGAHGLRLRMYRLSTAGAGGGVEEKKLPVLVYFHGGGFCVASFEVINFHAGALRLAAELPAVVLSADYRLAPEHRLPAALDDAESVFSWLRSQAAAGGGADPWLVESADFRRVFVTCDSAGGNIAHHISVRHGSGELPLTPLRLAGCVMLWPYFGGEELTPSEAASPPGEPMGMALFDQLWRLALPAGATKDHPIANPLARGSVPFGDLGGDFPPVLVLDPDQDVLHDRVGEYVARLRAAGKEVELVVFEGQGHAFFVTEPCGEASDELIRVIRRIINYACTLTVIVGSINLPYLASLDRASMIGTSSATVTAPGDPPSRHGAAARRASALSSPCSSSSSRGSSSASSCSPCGGASSWGWRSGSVVSWSPPRRPPPQPVARHAHRLRHRAQLPTAHQGAVLRLQAGRPCRWQARAGQPWCRQSSHWAAMAQASSSSSPSWD</sequence>
<feature type="compositionally biased region" description="Low complexity" evidence="1">
    <location>
        <begin position="380"/>
        <end position="409"/>
    </location>
</feature>
<dbReference type="AlphaFoldDB" id="A0A368PV95"/>